<dbReference type="EMBL" id="JELW01000024">
    <property type="protein sequence ID" value="EXU98745.1"/>
    <property type="molecule type" value="Genomic_DNA"/>
</dbReference>
<dbReference type="SMART" id="SM01111">
    <property type="entry name" value="CVNH"/>
    <property type="match status" value="1"/>
</dbReference>
<dbReference type="PANTHER" id="PTHR42076:SF1">
    <property type="entry name" value="CYANOVIRIN-N DOMAIN-CONTAINING PROTEIN"/>
    <property type="match status" value="1"/>
</dbReference>
<dbReference type="HOGENOM" id="CLU_144945_0_0_1"/>
<gene>
    <name evidence="2" type="ORF">X797_008219</name>
</gene>
<dbReference type="Pfam" id="PF08881">
    <property type="entry name" value="CVNH"/>
    <property type="match status" value="1"/>
</dbReference>
<proteinExistence type="predicted"/>
<reference evidence="2 3" key="1">
    <citation type="submission" date="2014-02" db="EMBL/GenBank/DDBJ databases">
        <title>The genome sequence of the entomopathogenic fungus Metarhizium robertsii ARSEF 2575.</title>
        <authorList>
            <person name="Giuliano Garisto Donzelli B."/>
            <person name="Roe B.A."/>
            <person name="Macmil S.L."/>
            <person name="Krasnoff S.B."/>
            <person name="Gibson D.M."/>
        </authorList>
    </citation>
    <scope>NUCLEOTIDE SEQUENCE [LARGE SCALE GENOMIC DNA]</scope>
    <source>
        <strain evidence="2 3">ARSEF 2575</strain>
    </source>
</reference>
<comment type="caution">
    <text evidence="2">The sequence shown here is derived from an EMBL/GenBank/DDBJ whole genome shotgun (WGS) entry which is preliminary data.</text>
</comment>
<dbReference type="Gene3D" id="2.30.60.10">
    <property type="entry name" value="Cyanovirin-N"/>
    <property type="match status" value="1"/>
</dbReference>
<name>A0A0A1USG3_9HYPO</name>
<dbReference type="OrthoDB" id="2441380at2759"/>
<organism evidence="2 3">
    <name type="scientific">Metarhizium robertsii</name>
    <dbReference type="NCBI Taxonomy" id="568076"/>
    <lineage>
        <taxon>Eukaryota</taxon>
        <taxon>Fungi</taxon>
        <taxon>Dikarya</taxon>
        <taxon>Ascomycota</taxon>
        <taxon>Pezizomycotina</taxon>
        <taxon>Sordariomycetes</taxon>
        <taxon>Hypocreomycetidae</taxon>
        <taxon>Hypocreales</taxon>
        <taxon>Clavicipitaceae</taxon>
        <taxon>Metarhizium</taxon>
    </lineage>
</organism>
<evidence type="ECO:0000313" key="2">
    <source>
        <dbReference type="EMBL" id="EXU98745.1"/>
    </source>
</evidence>
<dbReference type="SUPFAM" id="SSF51322">
    <property type="entry name" value="Cyanovirin-N"/>
    <property type="match status" value="1"/>
</dbReference>
<accession>A0A0A1USG3</accession>
<dbReference type="InterPro" id="IPR011058">
    <property type="entry name" value="Cyanovirin-N"/>
</dbReference>
<dbReference type="PANTHER" id="PTHR42076">
    <property type="entry name" value="CYANOVIRIN-N HOMOLOG"/>
    <property type="match status" value="1"/>
</dbReference>
<sequence length="105" mass="11839">MSFYESSRNIWLEDGHILHAECAYGDDEWQESTIDLNDFVGNSDGWFVWNGVNFSESAGDISVDGTMLTAELNMIEEGTRGRQGINLNDRIGNDNGRLVYINQDD</sequence>
<evidence type="ECO:0000259" key="1">
    <source>
        <dbReference type="SMART" id="SM01111"/>
    </source>
</evidence>
<feature type="domain" description="Cyanovirin-N" evidence="1">
    <location>
        <begin position="2"/>
        <end position="100"/>
    </location>
</feature>
<dbReference type="AlphaFoldDB" id="A0A0A1USG3"/>
<dbReference type="eggNOG" id="ENOG502SPV1">
    <property type="taxonomic scope" value="Eukaryota"/>
</dbReference>
<protein>
    <submittedName>
        <fullName evidence="2">CVNH domain protein</fullName>
    </submittedName>
</protein>
<dbReference type="InterPro" id="IPR036673">
    <property type="entry name" value="Cyanovirin-N_sf"/>
</dbReference>
<evidence type="ECO:0000313" key="3">
    <source>
        <dbReference type="Proteomes" id="UP000030151"/>
    </source>
</evidence>
<dbReference type="Proteomes" id="UP000030151">
    <property type="component" value="Unassembled WGS sequence"/>
</dbReference>